<evidence type="ECO:0000256" key="10">
    <source>
        <dbReference type="ARBA" id="ARBA00029606"/>
    </source>
</evidence>
<dbReference type="GO" id="GO:0001046">
    <property type="term" value="F:core promoter sequence-specific DNA binding"/>
    <property type="evidence" value="ECO:0007669"/>
    <property type="project" value="TreeGrafter"/>
</dbReference>
<evidence type="ECO:0000256" key="2">
    <source>
        <dbReference type="ARBA" id="ARBA00010410"/>
    </source>
</evidence>
<sequence>MEGVYSLTDKRFVHEKVDVKEYFKNYFKLLSPLPAFSSKMTKEVIMKFMSLTDKGDYDQLASYCSLQKYCVPNEPKPFDAVPLLKRPGLYDPPMITPDGEKKLKTLQLQVKRNDEQDNTITSRYSNCKWKQKGMHINDLKPWHQFILVIKLYHPFKHVYGARSHRPPRCSQEIMVLGSQTLDCLRDNIICINDLSYPGDLSEDIASIPTTRAKDIYPSGLFFIEDEFYIDMRHPLSKDYSQSIKSWAKARSLKIGSAKSICMNEMTFDKLPLRLGYPYVFLHQGNCEHLIVFSDARLLSPSDNLSKADYPIMLSMSNQNSKYCMICGHYMARWICQNNSRLPYNVCYMCDNCFKSFNYKKGKKIGNFVAYQYTDRFSIL</sequence>
<dbReference type="GO" id="GO:0001006">
    <property type="term" value="F:RNA polymerase III type 3 promoter sequence-specific DNA binding"/>
    <property type="evidence" value="ECO:0007669"/>
    <property type="project" value="TreeGrafter"/>
</dbReference>
<dbReference type="EMBL" id="KZ308397">
    <property type="protein sequence ID" value="KAG8228939.1"/>
    <property type="molecule type" value="Genomic_DNA"/>
</dbReference>
<keyword evidence="6" id="KW-0804">Transcription</keyword>
<keyword evidence="12" id="KW-1185">Reference proteome</keyword>
<evidence type="ECO:0000256" key="1">
    <source>
        <dbReference type="ARBA" id="ARBA00004123"/>
    </source>
</evidence>
<evidence type="ECO:0000256" key="3">
    <source>
        <dbReference type="ARBA" id="ARBA00013634"/>
    </source>
</evidence>
<protein>
    <recommendedName>
        <fullName evidence="3">snRNA-activating protein complex subunit 3</fullName>
    </recommendedName>
    <alternativeName>
        <fullName evidence="10">Small nuclear RNA-activating complex polypeptide 3</fullName>
    </alternativeName>
</protein>
<dbReference type="Pfam" id="PF12251">
    <property type="entry name" value="SNAPC3"/>
    <property type="match status" value="1"/>
</dbReference>
<keyword evidence="4" id="KW-0805">Transcription regulation</keyword>
<dbReference type="OrthoDB" id="46583at2759"/>
<reference evidence="11" key="2">
    <citation type="submission" date="2017-10" db="EMBL/GenBank/DDBJ databases">
        <title>Ladona fulva Genome sequencing and assembly.</title>
        <authorList>
            <person name="Murali S."/>
            <person name="Richards S."/>
            <person name="Bandaranaike D."/>
            <person name="Bellair M."/>
            <person name="Blankenburg K."/>
            <person name="Chao H."/>
            <person name="Dinh H."/>
            <person name="Doddapaneni H."/>
            <person name="Dugan-Rocha S."/>
            <person name="Elkadiri S."/>
            <person name="Gnanaolivu R."/>
            <person name="Hernandez B."/>
            <person name="Skinner E."/>
            <person name="Javaid M."/>
            <person name="Lee S."/>
            <person name="Li M."/>
            <person name="Ming W."/>
            <person name="Munidasa M."/>
            <person name="Muniz J."/>
            <person name="Nguyen L."/>
            <person name="Hughes D."/>
            <person name="Osuji N."/>
            <person name="Pu L.-L."/>
            <person name="Puazo M."/>
            <person name="Qu C."/>
            <person name="Quiroz J."/>
            <person name="Raj R."/>
            <person name="Weissenberger G."/>
            <person name="Xin Y."/>
            <person name="Zou X."/>
            <person name="Han Y."/>
            <person name="Worley K."/>
            <person name="Muzny D."/>
            <person name="Gibbs R."/>
        </authorList>
    </citation>
    <scope>NUCLEOTIDE SEQUENCE</scope>
    <source>
        <strain evidence="11">Sampled in the wild</strain>
    </source>
</reference>
<evidence type="ECO:0000313" key="11">
    <source>
        <dbReference type="EMBL" id="KAG8228939.1"/>
    </source>
</evidence>
<keyword evidence="7" id="KW-0539">Nucleus</keyword>
<evidence type="ECO:0000256" key="8">
    <source>
        <dbReference type="ARBA" id="ARBA00025193"/>
    </source>
</evidence>
<evidence type="ECO:0000256" key="9">
    <source>
        <dbReference type="ARBA" id="ARBA00025958"/>
    </source>
</evidence>
<dbReference type="GO" id="GO:0005634">
    <property type="term" value="C:nucleus"/>
    <property type="evidence" value="ECO:0007669"/>
    <property type="project" value="UniProtKB-SubCell"/>
</dbReference>
<accession>A0A8K0K5T5</accession>
<proteinExistence type="inferred from homology"/>
<dbReference type="GO" id="GO:0042795">
    <property type="term" value="P:snRNA transcription by RNA polymerase II"/>
    <property type="evidence" value="ECO:0007669"/>
    <property type="project" value="TreeGrafter"/>
</dbReference>
<dbReference type="PANTHER" id="PTHR13421:SF16">
    <property type="entry name" value="SNRNA-ACTIVATING PROTEIN COMPLEX SUBUNIT 3"/>
    <property type="match status" value="1"/>
</dbReference>
<dbReference type="Proteomes" id="UP000792457">
    <property type="component" value="Unassembled WGS sequence"/>
</dbReference>
<evidence type="ECO:0000256" key="7">
    <source>
        <dbReference type="ARBA" id="ARBA00023242"/>
    </source>
</evidence>
<name>A0A8K0K5T5_LADFU</name>
<keyword evidence="5" id="KW-0238">DNA-binding</keyword>
<dbReference type="GO" id="GO:0019185">
    <property type="term" value="C:snRNA-activating protein complex"/>
    <property type="evidence" value="ECO:0007669"/>
    <property type="project" value="TreeGrafter"/>
</dbReference>
<dbReference type="GO" id="GO:0003681">
    <property type="term" value="F:bent DNA binding"/>
    <property type="evidence" value="ECO:0007669"/>
    <property type="project" value="TreeGrafter"/>
</dbReference>
<gene>
    <name evidence="11" type="ORF">J437_LFUL011565</name>
</gene>
<dbReference type="GO" id="GO:0042796">
    <property type="term" value="P:snRNA transcription by RNA polymerase III"/>
    <property type="evidence" value="ECO:0007669"/>
    <property type="project" value="TreeGrafter"/>
</dbReference>
<evidence type="ECO:0000256" key="5">
    <source>
        <dbReference type="ARBA" id="ARBA00023125"/>
    </source>
</evidence>
<comment type="similarity">
    <text evidence="2">Belongs to the SNAPC3/SRD2 family.</text>
</comment>
<dbReference type="InterPro" id="IPR022042">
    <property type="entry name" value="snRNA-activating_su3"/>
</dbReference>
<comment type="subcellular location">
    <subcellularLocation>
        <location evidence="1">Nucleus</location>
    </subcellularLocation>
</comment>
<dbReference type="AlphaFoldDB" id="A0A8K0K5T5"/>
<organism evidence="11 12">
    <name type="scientific">Ladona fulva</name>
    <name type="common">Scarce chaser dragonfly</name>
    <name type="synonym">Libellula fulva</name>
    <dbReference type="NCBI Taxonomy" id="123851"/>
    <lineage>
        <taxon>Eukaryota</taxon>
        <taxon>Metazoa</taxon>
        <taxon>Ecdysozoa</taxon>
        <taxon>Arthropoda</taxon>
        <taxon>Hexapoda</taxon>
        <taxon>Insecta</taxon>
        <taxon>Pterygota</taxon>
        <taxon>Palaeoptera</taxon>
        <taxon>Odonata</taxon>
        <taxon>Epiprocta</taxon>
        <taxon>Anisoptera</taxon>
        <taxon>Libelluloidea</taxon>
        <taxon>Libellulidae</taxon>
        <taxon>Ladona</taxon>
    </lineage>
</organism>
<comment type="caution">
    <text evidence="11">The sequence shown here is derived from an EMBL/GenBank/DDBJ whole genome shotgun (WGS) entry which is preliminary data.</text>
</comment>
<dbReference type="PANTHER" id="PTHR13421">
    <property type="entry name" value="SNRNA-ACTIVATING PROTEIN COMPLEX SUBUNIT 3"/>
    <property type="match status" value="1"/>
</dbReference>
<dbReference type="GO" id="GO:0000978">
    <property type="term" value="F:RNA polymerase II cis-regulatory region sequence-specific DNA binding"/>
    <property type="evidence" value="ECO:0007669"/>
    <property type="project" value="TreeGrafter"/>
</dbReference>
<evidence type="ECO:0000256" key="6">
    <source>
        <dbReference type="ARBA" id="ARBA00023163"/>
    </source>
</evidence>
<evidence type="ECO:0000256" key="4">
    <source>
        <dbReference type="ARBA" id="ARBA00023015"/>
    </source>
</evidence>
<reference evidence="11" key="1">
    <citation type="submission" date="2013-04" db="EMBL/GenBank/DDBJ databases">
        <authorList>
            <person name="Qu J."/>
            <person name="Murali S.C."/>
            <person name="Bandaranaike D."/>
            <person name="Bellair M."/>
            <person name="Blankenburg K."/>
            <person name="Chao H."/>
            <person name="Dinh H."/>
            <person name="Doddapaneni H."/>
            <person name="Downs B."/>
            <person name="Dugan-Rocha S."/>
            <person name="Elkadiri S."/>
            <person name="Gnanaolivu R.D."/>
            <person name="Hernandez B."/>
            <person name="Javaid M."/>
            <person name="Jayaseelan J.C."/>
            <person name="Lee S."/>
            <person name="Li M."/>
            <person name="Ming W."/>
            <person name="Munidasa M."/>
            <person name="Muniz J."/>
            <person name="Nguyen L."/>
            <person name="Ongeri F."/>
            <person name="Osuji N."/>
            <person name="Pu L.-L."/>
            <person name="Puazo M."/>
            <person name="Qu C."/>
            <person name="Quiroz J."/>
            <person name="Raj R."/>
            <person name="Weissenberger G."/>
            <person name="Xin Y."/>
            <person name="Zou X."/>
            <person name="Han Y."/>
            <person name="Richards S."/>
            <person name="Worley K."/>
            <person name="Muzny D."/>
            <person name="Gibbs R."/>
        </authorList>
    </citation>
    <scope>NUCLEOTIDE SEQUENCE</scope>
    <source>
        <strain evidence="11">Sampled in the wild</strain>
    </source>
</reference>
<comment type="subunit">
    <text evidence="9">Part of the SNAPc complex composed of 5 subunits: SNAPC1, SNAPC2, SNAPC3, SNAPC4 and SNAPC5. SNAPC3 interacts with SNAPC1.</text>
</comment>
<evidence type="ECO:0000313" key="12">
    <source>
        <dbReference type="Proteomes" id="UP000792457"/>
    </source>
</evidence>
<comment type="function">
    <text evidence="8">Part of the SNAPc complex required for the transcription of both RNA polymerase II and III small-nuclear RNA genes. Binds to the proximal sequence element (PSE), a non-TATA-box basal promoter element common to these 2 types of genes. Recruits TBP and BRF2 to the U6 snRNA TATA box.</text>
</comment>